<dbReference type="NCBIfam" id="NF005214">
    <property type="entry name" value="PRK06701.1"/>
    <property type="match status" value="1"/>
</dbReference>
<dbReference type="RefSeq" id="WP_307329962.1">
    <property type="nucleotide sequence ID" value="NZ_JAUSUG010000021.1"/>
</dbReference>
<gene>
    <name evidence="3" type="ORF">J2S74_004424</name>
</gene>
<dbReference type="InterPro" id="IPR002347">
    <property type="entry name" value="SDR_fam"/>
</dbReference>
<dbReference type="NCBIfam" id="NF005559">
    <property type="entry name" value="PRK07231.1"/>
    <property type="match status" value="1"/>
</dbReference>
<name>A0ABU0A0G1_9BACI</name>
<comment type="similarity">
    <text evidence="1">Belongs to the short-chain dehydrogenases/reductases (SDR) family.</text>
</comment>
<dbReference type="Pfam" id="PF13561">
    <property type="entry name" value="adh_short_C2"/>
    <property type="match status" value="1"/>
</dbReference>
<evidence type="ECO:0000313" key="4">
    <source>
        <dbReference type="Proteomes" id="UP001230005"/>
    </source>
</evidence>
<keyword evidence="2" id="KW-0560">Oxidoreductase</keyword>
<reference evidence="3 4" key="1">
    <citation type="submission" date="2023-07" db="EMBL/GenBank/DDBJ databases">
        <title>Genomic Encyclopedia of Type Strains, Phase IV (KMG-IV): sequencing the most valuable type-strain genomes for metagenomic binning, comparative biology and taxonomic classification.</title>
        <authorList>
            <person name="Goeker M."/>
        </authorList>
    </citation>
    <scope>NUCLEOTIDE SEQUENCE [LARGE SCALE GENOMIC DNA]</scope>
    <source>
        <strain evidence="3 4">DSM 9768</strain>
    </source>
</reference>
<dbReference type="EMBL" id="JAUSUG010000021">
    <property type="protein sequence ID" value="MDQ0256979.1"/>
    <property type="molecule type" value="Genomic_DNA"/>
</dbReference>
<keyword evidence="4" id="KW-1185">Reference proteome</keyword>
<dbReference type="PANTHER" id="PTHR48107">
    <property type="entry name" value="NADPH-DEPENDENT ALDEHYDE REDUCTASE-LIKE PROTEIN, CHLOROPLASTIC-RELATED"/>
    <property type="match status" value="1"/>
</dbReference>
<organism evidence="3 4">
    <name type="scientific">Evansella vedderi</name>
    <dbReference type="NCBI Taxonomy" id="38282"/>
    <lineage>
        <taxon>Bacteria</taxon>
        <taxon>Bacillati</taxon>
        <taxon>Bacillota</taxon>
        <taxon>Bacilli</taxon>
        <taxon>Bacillales</taxon>
        <taxon>Bacillaceae</taxon>
        <taxon>Evansella</taxon>
    </lineage>
</organism>
<dbReference type="PANTHER" id="PTHR48107:SF16">
    <property type="entry name" value="NADPH-DEPENDENT ALDEHYDE REDUCTASE 1, CHLOROPLASTIC"/>
    <property type="match status" value="1"/>
</dbReference>
<protein>
    <submittedName>
        <fullName evidence="3">NAD(P)-dependent dehydrogenase (Short-subunit alcohol dehydrogenase family)</fullName>
    </submittedName>
</protein>
<dbReference type="SUPFAM" id="SSF51735">
    <property type="entry name" value="NAD(P)-binding Rossmann-fold domains"/>
    <property type="match status" value="1"/>
</dbReference>
<evidence type="ECO:0000256" key="1">
    <source>
        <dbReference type="ARBA" id="ARBA00006484"/>
    </source>
</evidence>
<dbReference type="PRINTS" id="PR00080">
    <property type="entry name" value="SDRFAMILY"/>
</dbReference>
<evidence type="ECO:0000313" key="3">
    <source>
        <dbReference type="EMBL" id="MDQ0256979.1"/>
    </source>
</evidence>
<comment type="caution">
    <text evidence="3">The sequence shown here is derived from an EMBL/GenBank/DDBJ whole genome shotgun (WGS) entry which is preliminary data.</text>
</comment>
<sequence>MYPQYPYYDKEVECEEKPISFPPQHQEQHPGLEYPMVPRPIAENPNYTGSHKLHDKVAIITGGDSGIGRAAAIAFAKEGAHVVIVYYNEHRDAEETKERIHQLGRSCLTISGDLKEERFSYHVVQQTMQTFGQIDILVNNAAVQYPKKSILDISTEQLETTFRTNIFSFFHMTKAVLPYLQRGSTIINNGSVTAFRGHKKLIDYSASQGAVITFTRSLAMSLVDQEIRVNAVAPGPIWTPLIPSSFEEEDVKTFGTRTPMERAGQPFELAPTFVYLASDDSSYITGQVIHVNGGEIVGS</sequence>
<dbReference type="CDD" id="cd05355">
    <property type="entry name" value="SDR_c1"/>
    <property type="match status" value="1"/>
</dbReference>
<dbReference type="InterPro" id="IPR036291">
    <property type="entry name" value="NAD(P)-bd_dom_sf"/>
</dbReference>
<evidence type="ECO:0000256" key="2">
    <source>
        <dbReference type="ARBA" id="ARBA00023002"/>
    </source>
</evidence>
<proteinExistence type="inferred from homology"/>
<dbReference type="Proteomes" id="UP001230005">
    <property type="component" value="Unassembled WGS sequence"/>
</dbReference>
<dbReference type="Gene3D" id="3.40.50.720">
    <property type="entry name" value="NAD(P)-binding Rossmann-like Domain"/>
    <property type="match status" value="1"/>
</dbReference>
<accession>A0ABU0A0G1</accession>
<dbReference type="PRINTS" id="PR00081">
    <property type="entry name" value="GDHRDH"/>
</dbReference>